<dbReference type="PROSITE" id="PS51450">
    <property type="entry name" value="LRR"/>
    <property type="match status" value="5"/>
</dbReference>
<dbReference type="InterPro" id="IPR001611">
    <property type="entry name" value="Leu-rich_rpt"/>
</dbReference>
<dbReference type="EC" id="2.7.11.1" evidence="8"/>
<evidence type="ECO:0000256" key="6">
    <source>
        <dbReference type="ARBA" id="ARBA00023136"/>
    </source>
</evidence>
<dbReference type="InterPro" id="IPR013210">
    <property type="entry name" value="LRR_N_plant-typ"/>
</dbReference>
<keyword evidence="5" id="KW-1133">Transmembrane helix</keyword>
<feature type="domain" description="Leucine-rich repeat-containing N-terminal plant-type" evidence="7">
    <location>
        <begin position="2"/>
        <end position="42"/>
    </location>
</feature>
<dbReference type="InterPro" id="IPR025875">
    <property type="entry name" value="Leu-rich_rpt_4"/>
</dbReference>
<keyword evidence="9" id="KW-1185">Reference proteome</keyword>
<dbReference type="OrthoDB" id="1738872at2759"/>
<dbReference type="PANTHER" id="PTHR48060">
    <property type="entry name" value="DNA DAMAGE-REPAIR/TOLERATION PROTEIN DRT100"/>
    <property type="match status" value="1"/>
</dbReference>
<dbReference type="PANTHER" id="PTHR48060:SF17">
    <property type="entry name" value="LRR RECEPTOR-LIKE SERINE_THREONINE-PROTEIN KINASE IRK-RELATED"/>
    <property type="match status" value="1"/>
</dbReference>
<name>A0A2G9GBL6_9LAMI</name>
<keyword evidence="1" id="KW-0433">Leucine-rich repeat</keyword>
<dbReference type="Pfam" id="PF00560">
    <property type="entry name" value="LRR_1"/>
    <property type="match status" value="1"/>
</dbReference>
<dbReference type="Pfam" id="PF12799">
    <property type="entry name" value="LRR_4"/>
    <property type="match status" value="1"/>
</dbReference>
<reference evidence="9" key="1">
    <citation type="journal article" date="2018" name="Gigascience">
        <title>Genome assembly of the Pink Ipe (Handroanthus impetiginosus, Bignoniaceae), a highly valued, ecologically keystone Neotropical timber forest tree.</title>
        <authorList>
            <person name="Silva-Junior O.B."/>
            <person name="Grattapaglia D."/>
            <person name="Novaes E."/>
            <person name="Collevatti R.G."/>
        </authorList>
    </citation>
    <scope>NUCLEOTIDE SEQUENCE [LARGE SCALE GENOMIC DNA]</scope>
    <source>
        <strain evidence="9">cv. UFG-1</strain>
    </source>
</reference>
<keyword evidence="4" id="KW-0677">Repeat</keyword>
<protein>
    <submittedName>
        <fullName evidence="8">Leucine-rich repeat (LRR) protein associated with apoptosis in muscle tissue</fullName>
        <ecNumber evidence="8">2.7.11.1</ecNumber>
    </submittedName>
</protein>
<evidence type="ECO:0000256" key="4">
    <source>
        <dbReference type="ARBA" id="ARBA00022737"/>
    </source>
</evidence>
<keyword evidence="3" id="KW-0732">Signal</keyword>
<dbReference type="GO" id="GO:0004674">
    <property type="term" value="F:protein serine/threonine kinase activity"/>
    <property type="evidence" value="ECO:0007669"/>
    <property type="project" value="UniProtKB-EC"/>
</dbReference>
<keyword evidence="2" id="KW-0812">Transmembrane</keyword>
<organism evidence="8 9">
    <name type="scientific">Handroanthus impetiginosus</name>
    <dbReference type="NCBI Taxonomy" id="429701"/>
    <lineage>
        <taxon>Eukaryota</taxon>
        <taxon>Viridiplantae</taxon>
        <taxon>Streptophyta</taxon>
        <taxon>Embryophyta</taxon>
        <taxon>Tracheophyta</taxon>
        <taxon>Spermatophyta</taxon>
        <taxon>Magnoliopsida</taxon>
        <taxon>eudicotyledons</taxon>
        <taxon>Gunneridae</taxon>
        <taxon>Pentapetalae</taxon>
        <taxon>asterids</taxon>
        <taxon>lamiids</taxon>
        <taxon>Lamiales</taxon>
        <taxon>Bignoniaceae</taxon>
        <taxon>Crescentiina</taxon>
        <taxon>Tabebuia alliance</taxon>
        <taxon>Handroanthus</taxon>
    </lineage>
</organism>
<evidence type="ECO:0000313" key="8">
    <source>
        <dbReference type="EMBL" id="PIN02677.1"/>
    </source>
</evidence>
<evidence type="ECO:0000256" key="5">
    <source>
        <dbReference type="ARBA" id="ARBA00022989"/>
    </source>
</evidence>
<evidence type="ECO:0000256" key="2">
    <source>
        <dbReference type="ARBA" id="ARBA00022692"/>
    </source>
</evidence>
<accession>A0A2G9GBL6</accession>
<dbReference type="STRING" id="429701.A0A2G9GBL6"/>
<evidence type="ECO:0000313" key="9">
    <source>
        <dbReference type="Proteomes" id="UP000231279"/>
    </source>
</evidence>
<sequence>MEEERTGLLQLKEAFKFPNSSAFSSWSEEQKDCCAWEHVKCDVISKRVFQLSLNEITNISSIDGEEDWYKDWYFSLNLSLLLPFRELKNLSLRWNLLTGFTGEMRSSKLQYLDLGYNDLTEIPSFLSGQKSLKYLDLWGNYLTNSSHSKGFMGEMISSKLQYLDLGDNDLTEIPSFLSEQKSLKYLNLGRNYLTNLSHFKDLAILSTLETLNLDHNDITGNIPWFIGSLASLKALSFNHNELTGFSPEGFKGEMRSSKLQYLDLSYNRLTEIPSFLSGQKSLKYLNLKFNGLTNLSYFKDLTTLRWLETLNLGFNEITGNIPHFIGSLASLKALSFSFNKLTGFPPEGELITHLCFCIGFHVKEQCNIQFLLKLLIILCPH</sequence>
<dbReference type="SUPFAM" id="SSF52058">
    <property type="entry name" value="L domain-like"/>
    <property type="match status" value="1"/>
</dbReference>
<dbReference type="InterPro" id="IPR032675">
    <property type="entry name" value="LRR_dom_sf"/>
</dbReference>
<dbReference type="Gene3D" id="3.80.10.10">
    <property type="entry name" value="Ribonuclease Inhibitor"/>
    <property type="match status" value="3"/>
</dbReference>
<evidence type="ECO:0000259" key="7">
    <source>
        <dbReference type="Pfam" id="PF08263"/>
    </source>
</evidence>
<dbReference type="InterPro" id="IPR003591">
    <property type="entry name" value="Leu-rich_rpt_typical-subtyp"/>
</dbReference>
<evidence type="ECO:0000256" key="3">
    <source>
        <dbReference type="ARBA" id="ARBA00022729"/>
    </source>
</evidence>
<dbReference type="SMART" id="SM00364">
    <property type="entry name" value="LRR_BAC"/>
    <property type="match status" value="6"/>
</dbReference>
<dbReference type="PRINTS" id="PR00019">
    <property type="entry name" value="LEURICHRPT"/>
</dbReference>
<evidence type="ECO:0000256" key="1">
    <source>
        <dbReference type="ARBA" id="ARBA00022614"/>
    </source>
</evidence>
<keyword evidence="8" id="KW-0808">Transferase</keyword>
<dbReference type="AlphaFoldDB" id="A0A2G9GBL6"/>
<keyword evidence="6" id="KW-0472">Membrane</keyword>
<dbReference type="Proteomes" id="UP000231279">
    <property type="component" value="Unassembled WGS sequence"/>
</dbReference>
<gene>
    <name evidence="8" type="ORF">CDL12_24806</name>
</gene>
<dbReference type="SMART" id="SM00369">
    <property type="entry name" value="LRR_TYP"/>
    <property type="match status" value="5"/>
</dbReference>
<comment type="caution">
    <text evidence="8">The sequence shown here is derived from an EMBL/GenBank/DDBJ whole genome shotgun (WGS) entry which is preliminary data.</text>
</comment>
<dbReference type="Pfam" id="PF08263">
    <property type="entry name" value="LRRNT_2"/>
    <property type="match status" value="1"/>
</dbReference>
<dbReference type="InterPro" id="IPR053211">
    <property type="entry name" value="DNA_repair-toleration"/>
</dbReference>
<dbReference type="GO" id="GO:0006952">
    <property type="term" value="P:defense response"/>
    <property type="evidence" value="ECO:0007669"/>
    <property type="project" value="UniProtKB-ARBA"/>
</dbReference>
<dbReference type="GO" id="GO:0051707">
    <property type="term" value="P:response to other organism"/>
    <property type="evidence" value="ECO:0007669"/>
    <property type="project" value="UniProtKB-ARBA"/>
</dbReference>
<dbReference type="Pfam" id="PF13855">
    <property type="entry name" value="LRR_8"/>
    <property type="match status" value="2"/>
</dbReference>
<dbReference type="EMBL" id="NKXS01005820">
    <property type="protein sequence ID" value="PIN02677.1"/>
    <property type="molecule type" value="Genomic_DNA"/>
</dbReference>
<proteinExistence type="predicted"/>